<evidence type="ECO:0000256" key="1">
    <source>
        <dbReference type="ARBA" id="ARBA00010088"/>
    </source>
</evidence>
<accession>A0A6N7W7K5</accession>
<evidence type="ECO:0000256" key="3">
    <source>
        <dbReference type="ARBA" id="ARBA00022801"/>
    </source>
</evidence>
<sequence>MIRSRKLMIFTGIGIIATVAGCSAVNPQLAESGSASGSTPSSSSIAWQNCDQLVESEKALNDLIGAPSQLEAFADRMQCATVAVPLDYDDPDGRQVEVAIAALQPTGESKGYIFTNPGGPGLEGRTMPAAIASSDAKALTDNFTLIGVDVRGTGGSTSMDCPSLAELDGPNDSTTNPTEAQTVAKEYWKLTADANKACVEVDQALAQSLTTANAARDLDRIREALGVDTIGFFGASWGTELGIAYQSMFPQSVSGMVLDSVMDIRHQTTETLDDVLEATLTFTAENEDGAIDSEENIEDSPLDMPESADPALEDQPASDDQPIDTSNLLMPLNIAARTAYTCNSYEGADDEQQQIDDMTRRGNQYGDAGLARPIHPVSGVAAGVTACAGWPFAPVAVPAENHDVPLLIIGHSNETVTPIAWAERAHETIGGDYLVLDDASHGAAMMGESAQKIVDFFDAHAVNEK</sequence>
<proteinExistence type="inferred from homology"/>
<dbReference type="InterPro" id="IPR000073">
    <property type="entry name" value="AB_hydrolase_1"/>
</dbReference>
<name>A0A6N7W7K5_9ACTO</name>
<keyword evidence="2" id="KW-0732">Signal</keyword>
<comment type="similarity">
    <text evidence="1">Belongs to the peptidase S33 family.</text>
</comment>
<feature type="domain" description="AB hydrolase-1" evidence="5">
    <location>
        <begin position="117"/>
        <end position="441"/>
    </location>
</feature>
<evidence type="ECO:0000259" key="5">
    <source>
        <dbReference type="Pfam" id="PF00561"/>
    </source>
</evidence>
<dbReference type="EMBL" id="VULO01000014">
    <property type="protein sequence ID" value="MSS85235.1"/>
    <property type="molecule type" value="Genomic_DNA"/>
</dbReference>
<protein>
    <submittedName>
        <fullName evidence="6">Alpha/beta hydrolase</fullName>
    </submittedName>
</protein>
<evidence type="ECO:0000256" key="4">
    <source>
        <dbReference type="SAM" id="MobiDB-lite"/>
    </source>
</evidence>
<feature type="region of interest" description="Disordered" evidence="4">
    <location>
        <begin position="285"/>
        <end position="325"/>
    </location>
</feature>
<comment type="caution">
    <text evidence="6">The sequence shown here is derived from an EMBL/GenBank/DDBJ whole genome shotgun (WGS) entry which is preliminary data.</text>
</comment>
<dbReference type="PROSITE" id="PS51257">
    <property type="entry name" value="PROKAR_LIPOPROTEIN"/>
    <property type="match status" value="1"/>
</dbReference>
<keyword evidence="7" id="KW-1185">Reference proteome</keyword>
<dbReference type="InterPro" id="IPR051601">
    <property type="entry name" value="Serine_prot/Carboxylest_S33"/>
</dbReference>
<dbReference type="PANTHER" id="PTHR43248">
    <property type="entry name" value="2-SUCCINYL-6-HYDROXY-2,4-CYCLOHEXADIENE-1-CARBOXYLATE SYNTHASE"/>
    <property type="match status" value="1"/>
</dbReference>
<dbReference type="PANTHER" id="PTHR43248:SF29">
    <property type="entry name" value="TRIPEPTIDYL AMINOPEPTIDASE"/>
    <property type="match status" value="1"/>
</dbReference>
<dbReference type="GO" id="GO:0016787">
    <property type="term" value="F:hydrolase activity"/>
    <property type="evidence" value="ECO:0007669"/>
    <property type="project" value="UniProtKB-KW"/>
</dbReference>
<evidence type="ECO:0000313" key="6">
    <source>
        <dbReference type="EMBL" id="MSS85235.1"/>
    </source>
</evidence>
<gene>
    <name evidence="6" type="ORF">FYJ24_10810</name>
</gene>
<dbReference type="Gene3D" id="3.40.50.1820">
    <property type="entry name" value="alpha/beta hydrolase"/>
    <property type="match status" value="1"/>
</dbReference>
<dbReference type="Pfam" id="PF00561">
    <property type="entry name" value="Abhydrolase_1"/>
    <property type="match status" value="1"/>
</dbReference>
<dbReference type="AlphaFoldDB" id="A0A6N7W7K5"/>
<dbReference type="Proteomes" id="UP000470875">
    <property type="component" value="Unassembled WGS sequence"/>
</dbReference>
<evidence type="ECO:0000313" key="7">
    <source>
        <dbReference type="Proteomes" id="UP000470875"/>
    </source>
</evidence>
<keyword evidence="3 6" id="KW-0378">Hydrolase</keyword>
<dbReference type="SUPFAM" id="SSF53474">
    <property type="entry name" value="alpha/beta-Hydrolases"/>
    <property type="match status" value="1"/>
</dbReference>
<dbReference type="InterPro" id="IPR029058">
    <property type="entry name" value="AB_hydrolase_fold"/>
</dbReference>
<organism evidence="6 7">
    <name type="scientific">Scrofimicrobium canadense</name>
    <dbReference type="NCBI Taxonomy" id="2652290"/>
    <lineage>
        <taxon>Bacteria</taxon>
        <taxon>Bacillati</taxon>
        <taxon>Actinomycetota</taxon>
        <taxon>Actinomycetes</taxon>
        <taxon>Actinomycetales</taxon>
        <taxon>Actinomycetaceae</taxon>
        <taxon>Scrofimicrobium</taxon>
    </lineage>
</organism>
<evidence type="ECO:0000256" key="2">
    <source>
        <dbReference type="ARBA" id="ARBA00022729"/>
    </source>
</evidence>
<dbReference type="RefSeq" id="WP_154546312.1">
    <property type="nucleotide sequence ID" value="NZ_VULO01000014.1"/>
</dbReference>
<feature type="compositionally biased region" description="Acidic residues" evidence="4">
    <location>
        <begin position="285"/>
        <end position="301"/>
    </location>
</feature>
<reference evidence="6 7" key="1">
    <citation type="submission" date="2019-08" db="EMBL/GenBank/DDBJ databases">
        <title>In-depth cultivation of the pig gut microbiome towards novel bacterial diversity and tailored functional studies.</title>
        <authorList>
            <person name="Wylensek D."/>
            <person name="Hitch T.C.A."/>
            <person name="Clavel T."/>
        </authorList>
    </citation>
    <scope>NUCLEOTIDE SEQUENCE [LARGE SCALE GENOMIC DNA]</scope>
    <source>
        <strain evidence="6 7">WB03_NA08</strain>
    </source>
</reference>